<keyword evidence="6" id="KW-0238">DNA-binding</keyword>
<dbReference type="Pfam" id="PF21884">
    <property type="entry name" value="ZUO1-like_ZHD"/>
    <property type="match status" value="1"/>
</dbReference>
<dbReference type="CDD" id="cd00167">
    <property type="entry name" value="SANT"/>
    <property type="match status" value="2"/>
</dbReference>
<feature type="domain" description="Myb-like" evidence="4">
    <location>
        <begin position="990"/>
        <end position="1038"/>
    </location>
</feature>
<feature type="compositionally biased region" description="Basic and acidic residues" evidence="2">
    <location>
        <begin position="126"/>
        <end position="143"/>
    </location>
</feature>
<dbReference type="GO" id="GO:0005829">
    <property type="term" value="C:cytosol"/>
    <property type="evidence" value="ECO:0007669"/>
    <property type="project" value="TreeGrafter"/>
</dbReference>
<dbReference type="PRINTS" id="PR00625">
    <property type="entry name" value="JDOMAIN"/>
</dbReference>
<dbReference type="InterPro" id="IPR017884">
    <property type="entry name" value="SANT_dom"/>
</dbReference>
<dbReference type="InterPro" id="IPR044634">
    <property type="entry name" value="Zuotin/DnaJC2"/>
</dbReference>
<dbReference type="SUPFAM" id="SSF46565">
    <property type="entry name" value="Chaperone J-domain"/>
    <property type="match status" value="1"/>
</dbReference>
<feature type="region of interest" description="Disordered" evidence="2">
    <location>
        <begin position="214"/>
        <end position="241"/>
    </location>
</feature>
<evidence type="ECO:0000256" key="1">
    <source>
        <dbReference type="SAM" id="Coils"/>
    </source>
</evidence>
<dbReference type="SMART" id="SM00271">
    <property type="entry name" value="DnaJ"/>
    <property type="match status" value="1"/>
</dbReference>
<feature type="domain" description="J" evidence="3">
    <location>
        <begin position="180"/>
        <end position="293"/>
    </location>
</feature>
<proteinExistence type="predicted"/>
<dbReference type="InterPro" id="IPR001623">
    <property type="entry name" value="DnaJ_domain"/>
</dbReference>
<dbReference type="GO" id="GO:0051083">
    <property type="term" value="P:'de novo' cotranslational protein folding"/>
    <property type="evidence" value="ECO:0007669"/>
    <property type="project" value="InterPro"/>
</dbReference>
<dbReference type="PANTHER" id="PTHR43999:SF1">
    <property type="entry name" value="DNAJ HOMOLOG SUBFAMILY C MEMBER 2"/>
    <property type="match status" value="1"/>
</dbReference>
<organism evidence="6 9">
    <name type="scientific">Plasmodium ovale wallikeri</name>
    <dbReference type="NCBI Taxonomy" id="864142"/>
    <lineage>
        <taxon>Eukaryota</taxon>
        <taxon>Sar</taxon>
        <taxon>Alveolata</taxon>
        <taxon>Apicomplexa</taxon>
        <taxon>Aconoidasida</taxon>
        <taxon>Haemosporida</taxon>
        <taxon>Plasmodiidae</taxon>
        <taxon>Plasmodium</taxon>
        <taxon>Plasmodium (Plasmodium)</taxon>
    </lineage>
</organism>
<feature type="region of interest" description="Disordered" evidence="2">
    <location>
        <begin position="112"/>
        <end position="168"/>
    </location>
</feature>
<reference evidence="9" key="1">
    <citation type="submission" date="2016-05" db="EMBL/GenBank/DDBJ databases">
        <authorList>
            <person name="Naeem R."/>
        </authorList>
    </citation>
    <scope>NUCLEOTIDE SEQUENCE [LARGE SCALE GENOMIC DNA]</scope>
</reference>
<dbReference type="GO" id="GO:0003677">
    <property type="term" value="F:DNA binding"/>
    <property type="evidence" value="ECO:0007669"/>
    <property type="project" value="UniProtKB-KW"/>
</dbReference>
<gene>
    <name evidence="6" type="ORF">POVWA1_057910</name>
    <name evidence="7" type="ORF">POVWA2_057260</name>
</gene>
<name>A0A1A8ZXF1_PLAOA</name>
<dbReference type="InterPro" id="IPR009057">
    <property type="entry name" value="Homeodomain-like_sf"/>
</dbReference>
<dbReference type="SUPFAM" id="SSF46689">
    <property type="entry name" value="Homeodomain-like"/>
    <property type="match status" value="1"/>
</dbReference>
<reference evidence="6" key="3">
    <citation type="submission" date="2016-05" db="EMBL/GenBank/DDBJ databases">
        <authorList>
            <person name="Lavstsen T."/>
            <person name="Jespersen J.S."/>
        </authorList>
    </citation>
    <scope>NUCLEOTIDE SEQUENCE [LARGE SCALE GENOMIC DNA]</scope>
</reference>
<dbReference type="Pfam" id="PF00226">
    <property type="entry name" value="DnaJ"/>
    <property type="match status" value="1"/>
</dbReference>
<evidence type="ECO:0000259" key="4">
    <source>
        <dbReference type="PROSITE" id="PS50090"/>
    </source>
</evidence>
<dbReference type="Gene3D" id="1.10.287.110">
    <property type="entry name" value="DnaJ domain"/>
    <property type="match status" value="1"/>
</dbReference>
<dbReference type="PANTHER" id="PTHR43999">
    <property type="entry name" value="DNAJ HOMOLOG SUBFAMILY C MEMBER 2"/>
    <property type="match status" value="1"/>
</dbReference>
<dbReference type="GO" id="GO:0030544">
    <property type="term" value="F:Hsp70 protein binding"/>
    <property type="evidence" value="ECO:0007669"/>
    <property type="project" value="InterPro"/>
</dbReference>
<dbReference type="PROSITE" id="PS51293">
    <property type="entry name" value="SANT"/>
    <property type="match status" value="1"/>
</dbReference>
<feature type="region of interest" description="Disordered" evidence="2">
    <location>
        <begin position="730"/>
        <end position="759"/>
    </location>
</feature>
<keyword evidence="9" id="KW-1185">Reference proteome</keyword>
<dbReference type="GO" id="GO:0043022">
    <property type="term" value="F:ribosome binding"/>
    <property type="evidence" value="ECO:0007669"/>
    <property type="project" value="InterPro"/>
</dbReference>
<dbReference type="InterPro" id="IPR054076">
    <property type="entry name" value="ZUO1-like_ZHD"/>
</dbReference>
<dbReference type="InterPro" id="IPR001005">
    <property type="entry name" value="SANT/Myb"/>
</dbReference>
<evidence type="ECO:0000259" key="5">
    <source>
        <dbReference type="PROSITE" id="PS51293"/>
    </source>
</evidence>
<evidence type="ECO:0000259" key="3">
    <source>
        <dbReference type="PROSITE" id="PS50076"/>
    </source>
</evidence>
<feature type="compositionally biased region" description="Polar residues" evidence="2">
    <location>
        <begin position="956"/>
        <end position="977"/>
    </location>
</feature>
<dbReference type="CDD" id="cd06257">
    <property type="entry name" value="DnaJ"/>
    <property type="match status" value="1"/>
</dbReference>
<evidence type="ECO:0000313" key="8">
    <source>
        <dbReference type="Proteomes" id="UP000078550"/>
    </source>
</evidence>
<evidence type="ECO:0000313" key="6">
    <source>
        <dbReference type="EMBL" id="SBT48562.1"/>
    </source>
</evidence>
<feature type="compositionally biased region" description="Low complexity" evidence="2">
    <location>
        <begin position="901"/>
        <end position="955"/>
    </location>
</feature>
<dbReference type="PROSITE" id="PS50090">
    <property type="entry name" value="MYB_LIKE"/>
    <property type="match status" value="1"/>
</dbReference>
<protein>
    <submittedName>
        <fullName evidence="6">DNA-binding chaperone, putative</fullName>
    </submittedName>
</protein>
<feature type="domain" description="SANT" evidence="5">
    <location>
        <begin position="987"/>
        <end position="1042"/>
    </location>
</feature>
<dbReference type="InterPro" id="IPR036869">
    <property type="entry name" value="J_dom_sf"/>
</dbReference>
<feature type="region of interest" description="Disordered" evidence="2">
    <location>
        <begin position="859"/>
        <end position="982"/>
    </location>
</feature>
<feature type="compositionally biased region" description="Basic and acidic residues" evidence="2">
    <location>
        <begin position="214"/>
        <end position="223"/>
    </location>
</feature>
<evidence type="ECO:0000256" key="2">
    <source>
        <dbReference type="SAM" id="MobiDB-lite"/>
    </source>
</evidence>
<feature type="region of interest" description="Disordered" evidence="2">
    <location>
        <begin position="671"/>
        <end position="693"/>
    </location>
</feature>
<feature type="region of interest" description="Disordered" evidence="2">
    <location>
        <begin position="588"/>
        <end position="617"/>
    </location>
</feature>
<keyword evidence="1" id="KW-0175">Coiled coil</keyword>
<accession>A0A1A8ZXF1</accession>
<dbReference type="PROSITE" id="PS50076">
    <property type="entry name" value="DNAJ_2"/>
    <property type="match status" value="1"/>
</dbReference>
<dbReference type="Pfam" id="PF23082">
    <property type="entry name" value="Myb_DNA-binding_2"/>
    <property type="match status" value="1"/>
</dbReference>
<dbReference type="Proteomes" id="UP000078555">
    <property type="component" value="Unassembled WGS sequence"/>
</dbReference>
<feature type="compositionally biased region" description="Basic and acidic residues" evidence="2">
    <location>
        <begin position="733"/>
        <end position="742"/>
    </location>
</feature>
<feature type="coiled-coil region" evidence="1">
    <location>
        <begin position="377"/>
        <end position="439"/>
    </location>
</feature>
<dbReference type="SMART" id="SM00717">
    <property type="entry name" value="SANT"/>
    <property type="match status" value="2"/>
</dbReference>
<dbReference type="AlphaFoldDB" id="A0A1A8ZXF1"/>
<dbReference type="EMBL" id="FLRD01000150">
    <property type="protein sequence ID" value="SBT48562.1"/>
    <property type="molecule type" value="Genomic_DNA"/>
</dbReference>
<evidence type="ECO:0000313" key="9">
    <source>
        <dbReference type="Proteomes" id="UP000078555"/>
    </source>
</evidence>
<sequence length="1162" mass="132085">MSKMNDKAMHNGCEKNDEFFCITDIRAKCPAEYSEKAAALPFLSGDRSVSIRRKKVEPAGFMFYVKYEINLFKEKSKKKSRYSSYAPIDELFLYKDKIEYLNELKKGEYGYSQGDEGENAHGGNDVGRHTKGERGKKNENYYRDEEEEDNENNNSKNKQEKANSKKSSNLVKKCINNNINVYEVLCVEESDDLETIKSAYKKLILIFHPDKNKGTSYLNEKEKERKKKKEKNKQKEKDKGDDVGAKKDLMYYMEKHNINKLTPEEKKLMFLKIQDSYAVLSDKILRRQYDSSIPFDEYIPTLTELEEAPNFYEFLRPIFKRNAKWSVKKPVPDIGDENTNIKNVKYFYDFWYNFINWRDFSYQNEYDYEEAECREERRWMERENKKIQKKASKAENLRIIKLVDLAYNNDPRIIAENKRLKLEKQKRKELAMLEKQKKNETLLTNEIQKDNTSIQIDTTNDKKSRDNKASVKIWKHHIKCVCITKLSNYVNYDLIQEKLTRMPFGSLCEFIYEIYVFLNFNFQKGESEKAEKIPNATIRTLRHLSQDDTREKFVIYNERVGESPTNCAPNGVLRSKAITKGVIYDEKNDLNRDDDRNDNEDNSGGVHLENSEQETAVNHLDRKEDLVASNGDYIAQLRKSSNQDNEKIYIGSSHSCRNSIEEDANVKDTLVGGHRKDDENTPIQISNESHNYDNEVQTKLINSSEHNGEDKRKKEEGQNYDFVHSGNISSNMADEKEQKPSHVENSNAKVLDEDSNKTLKKKKFVPKKNNFSNNSNEGSKSTGFIGHLKSIELGEKDIELLILIFKKYINDVSFSIEMKEKVHSGESPNLRSISTASGTHSEGKSAIRNVLKCAHGENDSAKGTVVHGGEKNGDFDAEMNGVVGASPSDVNVSPSGDVNASPSGGVNVSPSGGVNVSPSGGVNVSPSNGVNASPSGNVNVSPSGGVNVSPSDGVNASPSGGVNASPSGDVNAATSGGETPARNCEIDAPGKWTAQEVSLLAKALKSYPGGTRNRWEHIANTIKTKSVKEVIKKTKEMFENETLKNLSKNFEETPFDNFKNQNKGVMKKIDDSLDKRQFKNGKEEMENKNSNINGNNKVEEKRPWTHEEQHLLEKALMKYPASIPIKERLKLVSTELKTRTIDEIILRMKTLRAQILAKKSAK</sequence>
<dbReference type="GO" id="GO:0006450">
    <property type="term" value="P:regulation of translational fidelity"/>
    <property type="evidence" value="ECO:0007669"/>
    <property type="project" value="InterPro"/>
</dbReference>
<feature type="compositionally biased region" description="Polar residues" evidence="2">
    <location>
        <begin position="888"/>
        <end position="900"/>
    </location>
</feature>
<dbReference type="EMBL" id="FLRE01000193">
    <property type="protein sequence ID" value="SBT48998.1"/>
    <property type="molecule type" value="Genomic_DNA"/>
</dbReference>
<dbReference type="Gene3D" id="1.10.10.60">
    <property type="entry name" value="Homeodomain-like"/>
    <property type="match status" value="2"/>
</dbReference>
<evidence type="ECO:0000313" key="7">
    <source>
        <dbReference type="EMBL" id="SBT48998.1"/>
    </source>
</evidence>
<reference evidence="8" key="2">
    <citation type="submission" date="2016-05" db="EMBL/GenBank/DDBJ databases">
        <authorList>
            <person name="Naeem Raeece"/>
        </authorList>
    </citation>
    <scope>NUCLEOTIDE SEQUENCE [LARGE SCALE GENOMIC DNA]</scope>
</reference>
<dbReference type="Proteomes" id="UP000078550">
    <property type="component" value="Unassembled WGS sequence"/>
</dbReference>
<feature type="compositionally biased region" description="Polar residues" evidence="2">
    <location>
        <begin position="681"/>
        <end position="693"/>
    </location>
</feature>